<dbReference type="Gene3D" id="2.10.70.100">
    <property type="match status" value="1"/>
</dbReference>
<dbReference type="PRINTS" id="PR00344">
    <property type="entry name" value="BCTRLSENSOR"/>
</dbReference>
<dbReference type="InterPro" id="IPR013655">
    <property type="entry name" value="PAS_fold_3"/>
</dbReference>
<dbReference type="HOGENOM" id="CLU_000445_133_3_7"/>
<dbReference type="STRING" id="525898.Sdel_2138"/>
<dbReference type="CDD" id="cd00082">
    <property type="entry name" value="HisKA"/>
    <property type="match status" value="1"/>
</dbReference>
<sequence>MASPLSSTATLKQKAERFEQLFSNSGVGIFIVNKERLIIEANEAFCKIFGYSTDEILHHSAFELHLSYAAYVNFAEIAFNKVRQNEALNLEYPFKHKNGKVIWLRIAGDSIPSNEEVLWTITDITERIETQERLRQSEALLRNAEAIAHFGSWEILLDDVHHMKWSEEMYYIYGENPLSFVPTLECFQRYLSLENLKRMHAINEKALQSGKSEVLDYEIMRQDGRRVFINTYRKAIYDENGVPTKLIGTTLDITKQKENERKIKQLNETLHQEVQIQLEKLREKDKQLQYQSRLIQMGEMLSMIAHQWRQPLAAIGATTSYLSARIAMGEIEKEAFQEEVEHIEGYVLHLSKTIDDFRNFFKSLKQKEKVTLEALVERTLSIAKPLLTAKNISILTAFTCKEAIETYGNELAQVILNIIKNAEDALIDNGVKEPMIWIKTYSNEQALFLEIKDNAGGIEEALFEKIFEAYFSTKLDKDGTGVGLCMSKTVVEEHCKGALKVHNEDGGAVFTIVLPK</sequence>
<gene>
    <name evidence="9" type="ordered locus">Sdel_2138</name>
</gene>
<dbReference type="InterPro" id="IPR004358">
    <property type="entry name" value="Sig_transdc_His_kin-like_C"/>
</dbReference>
<keyword evidence="3" id="KW-0597">Phosphoprotein</keyword>
<dbReference type="InterPro" id="IPR003661">
    <property type="entry name" value="HisK_dim/P_dom"/>
</dbReference>
<dbReference type="eggNOG" id="COG4191">
    <property type="taxonomic scope" value="Bacteria"/>
</dbReference>
<dbReference type="PROSITE" id="PS50113">
    <property type="entry name" value="PAC"/>
    <property type="match status" value="1"/>
</dbReference>
<dbReference type="SMART" id="SM00086">
    <property type="entry name" value="PAC"/>
    <property type="match status" value="2"/>
</dbReference>
<name>D1B4Y0_SULD5</name>
<dbReference type="KEGG" id="sdl:Sdel_2138"/>
<feature type="domain" description="PAS" evidence="7">
    <location>
        <begin position="14"/>
        <end position="62"/>
    </location>
</feature>
<evidence type="ECO:0000259" key="8">
    <source>
        <dbReference type="PROSITE" id="PS50113"/>
    </source>
</evidence>
<evidence type="ECO:0000259" key="7">
    <source>
        <dbReference type="PROSITE" id="PS50112"/>
    </source>
</evidence>
<feature type="domain" description="Histidine kinase" evidence="6">
    <location>
        <begin position="303"/>
        <end position="516"/>
    </location>
</feature>
<dbReference type="Pfam" id="PF13426">
    <property type="entry name" value="PAS_9"/>
    <property type="match status" value="1"/>
</dbReference>
<dbReference type="InterPro" id="IPR003594">
    <property type="entry name" value="HATPase_dom"/>
</dbReference>
<dbReference type="SMART" id="SM00091">
    <property type="entry name" value="PAS"/>
    <property type="match status" value="1"/>
</dbReference>
<evidence type="ECO:0000313" key="9">
    <source>
        <dbReference type="EMBL" id="ACZ13150.1"/>
    </source>
</evidence>
<evidence type="ECO:0000256" key="1">
    <source>
        <dbReference type="ARBA" id="ARBA00000085"/>
    </source>
</evidence>
<dbReference type="AlphaFoldDB" id="D1B4Y0"/>
<keyword evidence="4" id="KW-0808">Transferase</keyword>
<keyword evidence="10" id="KW-1185">Reference proteome</keyword>
<dbReference type="PANTHER" id="PTHR43304:SF1">
    <property type="entry name" value="PAC DOMAIN-CONTAINING PROTEIN"/>
    <property type="match status" value="1"/>
</dbReference>
<dbReference type="InterPro" id="IPR000700">
    <property type="entry name" value="PAS-assoc_C"/>
</dbReference>
<proteinExistence type="predicted"/>
<evidence type="ECO:0000256" key="3">
    <source>
        <dbReference type="ARBA" id="ARBA00022553"/>
    </source>
</evidence>
<dbReference type="CDD" id="cd00130">
    <property type="entry name" value="PAS"/>
    <property type="match status" value="1"/>
</dbReference>
<dbReference type="GO" id="GO:0000155">
    <property type="term" value="F:phosphorelay sensor kinase activity"/>
    <property type="evidence" value="ECO:0007669"/>
    <property type="project" value="InterPro"/>
</dbReference>
<evidence type="ECO:0000313" key="10">
    <source>
        <dbReference type="Proteomes" id="UP000002222"/>
    </source>
</evidence>
<dbReference type="SUPFAM" id="SSF47384">
    <property type="entry name" value="Homodimeric domain of signal transducing histidine kinase"/>
    <property type="match status" value="1"/>
</dbReference>
<dbReference type="InterPro" id="IPR001610">
    <property type="entry name" value="PAC"/>
</dbReference>
<organism evidence="9 10">
    <name type="scientific">Sulfurospirillum deleyianum (strain ATCC 51133 / DSM 6946 / 5175)</name>
    <dbReference type="NCBI Taxonomy" id="525898"/>
    <lineage>
        <taxon>Bacteria</taxon>
        <taxon>Pseudomonadati</taxon>
        <taxon>Campylobacterota</taxon>
        <taxon>Epsilonproteobacteria</taxon>
        <taxon>Campylobacterales</taxon>
        <taxon>Sulfurospirillaceae</taxon>
        <taxon>Sulfurospirillum</taxon>
    </lineage>
</organism>
<dbReference type="EC" id="2.7.13.3" evidence="2"/>
<dbReference type="InterPro" id="IPR035965">
    <property type="entry name" value="PAS-like_dom_sf"/>
</dbReference>
<evidence type="ECO:0000256" key="2">
    <source>
        <dbReference type="ARBA" id="ARBA00012438"/>
    </source>
</evidence>
<dbReference type="Gene3D" id="3.30.565.10">
    <property type="entry name" value="Histidine kinase-like ATPase, C-terminal domain"/>
    <property type="match status" value="1"/>
</dbReference>
<dbReference type="SUPFAM" id="SSF55785">
    <property type="entry name" value="PYP-like sensor domain (PAS domain)"/>
    <property type="match status" value="2"/>
</dbReference>
<dbReference type="Gene3D" id="1.10.287.130">
    <property type="match status" value="1"/>
</dbReference>
<dbReference type="NCBIfam" id="TIGR00229">
    <property type="entry name" value="sensory_box"/>
    <property type="match status" value="1"/>
</dbReference>
<dbReference type="PROSITE" id="PS50109">
    <property type="entry name" value="HIS_KIN"/>
    <property type="match status" value="1"/>
</dbReference>
<comment type="catalytic activity">
    <reaction evidence="1">
        <text>ATP + protein L-histidine = ADP + protein N-phospho-L-histidine.</text>
        <dbReference type="EC" id="2.7.13.3"/>
    </reaction>
</comment>
<dbReference type="OrthoDB" id="9794419at2"/>
<dbReference type="InterPro" id="IPR000014">
    <property type="entry name" value="PAS"/>
</dbReference>
<dbReference type="Gene3D" id="3.30.450.20">
    <property type="entry name" value="PAS domain"/>
    <property type="match status" value="2"/>
</dbReference>
<evidence type="ECO:0000256" key="5">
    <source>
        <dbReference type="ARBA" id="ARBA00022777"/>
    </source>
</evidence>
<dbReference type="SMART" id="SM00387">
    <property type="entry name" value="HATPase_c"/>
    <property type="match status" value="1"/>
</dbReference>
<evidence type="ECO:0000259" key="6">
    <source>
        <dbReference type="PROSITE" id="PS50109"/>
    </source>
</evidence>
<keyword evidence="5" id="KW-0418">Kinase</keyword>
<dbReference type="PROSITE" id="PS50112">
    <property type="entry name" value="PAS"/>
    <property type="match status" value="1"/>
</dbReference>
<dbReference type="Pfam" id="PF08447">
    <property type="entry name" value="PAS_3"/>
    <property type="match status" value="1"/>
</dbReference>
<feature type="domain" description="PAC" evidence="8">
    <location>
        <begin position="213"/>
        <end position="265"/>
    </location>
</feature>
<dbReference type="eggNOG" id="COG3829">
    <property type="taxonomic scope" value="Bacteria"/>
</dbReference>
<dbReference type="Pfam" id="PF02518">
    <property type="entry name" value="HATPase_c"/>
    <property type="match status" value="1"/>
</dbReference>
<dbReference type="SUPFAM" id="SSF55874">
    <property type="entry name" value="ATPase domain of HSP90 chaperone/DNA topoisomerase II/histidine kinase"/>
    <property type="match status" value="1"/>
</dbReference>
<evidence type="ECO:0000256" key="4">
    <source>
        <dbReference type="ARBA" id="ARBA00022679"/>
    </source>
</evidence>
<dbReference type="InterPro" id="IPR036097">
    <property type="entry name" value="HisK_dim/P_sf"/>
</dbReference>
<protein>
    <recommendedName>
        <fullName evidence="2">histidine kinase</fullName>
        <ecNumber evidence="2">2.7.13.3</ecNumber>
    </recommendedName>
</protein>
<dbReference type="RefSeq" id="WP_012857895.1">
    <property type="nucleotide sequence ID" value="NC_013512.1"/>
</dbReference>
<dbReference type="InterPro" id="IPR052162">
    <property type="entry name" value="Sensor_kinase/Photoreceptor"/>
</dbReference>
<dbReference type="InterPro" id="IPR005467">
    <property type="entry name" value="His_kinase_dom"/>
</dbReference>
<dbReference type="EMBL" id="CP001816">
    <property type="protein sequence ID" value="ACZ13150.1"/>
    <property type="molecule type" value="Genomic_DNA"/>
</dbReference>
<dbReference type="PANTHER" id="PTHR43304">
    <property type="entry name" value="PHYTOCHROME-LIKE PROTEIN CPH1"/>
    <property type="match status" value="1"/>
</dbReference>
<reference evidence="9 10" key="2">
    <citation type="journal article" date="2010" name="Stand. Genomic Sci.">
        <title>Complete genome sequence of Sulfurospirillum deleyianum type strain (5175).</title>
        <authorList>
            <person name="Sikorski J."/>
            <person name="Lapidus A."/>
            <person name="Copeland A."/>
            <person name="Glavina Del Rio T."/>
            <person name="Nolan M."/>
            <person name="Lucas S."/>
            <person name="Chen F."/>
            <person name="Tice H."/>
            <person name="Cheng J.F."/>
            <person name="Saunders E."/>
            <person name="Bruce D."/>
            <person name="Goodwin L."/>
            <person name="Pitluck S."/>
            <person name="Ovchinnikova G."/>
            <person name="Pati A."/>
            <person name="Ivanova N."/>
            <person name="Mavromatis K."/>
            <person name="Chen A."/>
            <person name="Palaniappan K."/>
            <person name="Chain P."/>
            <person name="Land M."/>
            <person name="Hauser L."/>
            <person name="Chang Y.J."/>
            <person name="Jeffries C.D."/>
            <person name="Brettin T."/>
            <person name="Detter J.C."/>
            <person name="Han C."/>
            <person name="Rohde M."/>
            <person name="Lang E."/>
            <person name="Spring S."/>
            <person name="Goker M."/>
            <person name="Bristow J."/>
            <person name="Eisen J.A."/>
            <person name="Markowitz V."/>
            <person name="Hugenholtz P."/>
            <person name="Kyrpides N.C."/>
            <person name="Klenk H.P."/>
        </authorList>
    </citation>
    <scope>NUCLEOTIDE SEQUENCE [LARGE SCALE GENOMIC DNA]</scope>
    <source>
        <strain evidence="10">ATCC 51133 / DSM 6946 / 5175</strain>
    </source>
</reference>
<dbReference type="Proteomes" id="UP000002222">
    <property type="component" value="Chromosome"/>
</dbReference>
<reference evidence="10" key="1">
    <citation type="submission" date="2009-11" db="EMBL/GenBank/DDBJ databases">
        <title>The complete genome of Sulfurospirillum deleyianum DSM 6946.</title>
        <authorList>
            <consortium name="US DOE Joint Genome Institute (JGI-PGF)"/>
            <person name="Lucas S."/>
            <person name="Copeland A."/>
            <person name="Lapidus A."/>
            <person name="Glavina del Rio T."/>
            <person name="Dalin E."/>
            <person name="Tice H."/>
            <person name="Bruce D."/>
            <person name="Goodwin L."/>
            <person name="Pitluck S."/>
            <person name="Kyrpides N."/>
            <person name="Mavromatis K."/>
            <person name="Ivanova N."/>
            <person name="Ovchinnikova G."/>
            <person name="Munk A.C."/>
            <person name="Lu M."/>
            <person name="Brettin T."/>
            <person name="Detter J.C."/>
            <person name="Han C."/>
            <person name="Tapia R."/>
            <person name="Larimer F."/>
            <person name="Land M."/>
            <person name="Hauser L."/>
            <person name="Markowitz V."/>
            <person name="Cheng J.F."/>
            <person name="Hugenholtz P."/>
            <person name="Woyke T."/>
            <person name="Wu D."/>
            <person name="Aumann P."/>
            <person name="Schneider S."/>
            <person name="Lang E."/>
            <person name="Spring S."/>
            <person name="Klenk H.P."/>
            <person name="Eisen J.A."/>
        </authorList>
    </citation>
    <scope>NUCLEOTIDE SEQUENCE [LARGE SCALE GENOMIC DNA]</scope>
    <source>
        <strain evidence="10">ATCC 51133 / DSM 6946 / 5175</strain>
    </source>
</reference>
<dbReference type="InterPro" id="IPR036890">
    <property type="entry name" value="HATPase_C_sf"/>
</dbReference>
<accession>D1B4Y0</accession>